<dbReference type="Gene3D" id="1.20.120.1910">
    <property type="entry name" value="Cysteine-tRNA ligase, C-terminal anti-codon recognition domain"/>
    <property type="match status" value="1"/>
</dbReference>
<protein>
    <submittedName>
        <fullName evidence="5">Uncharacterized protein</fullName>
    </submittedName>
</protein>
<feature type="region of interest" description="Disordered" evidence="4">
    <location>
        <begin position="38"/>
        <end position="59"/>
    </location>
</feature>
<dbReference type="EMBL" id="AP019620">
    <property type="protein sequence ID" value="BBJ42842.1"/>
    <property type="molecule type" value="Genomic_DNA"/>
</dbReference>
<keyword evidence="3" id="KW-0067">ATP-binding</keyword>
<dbReference type="GO" id="GO:0006418">
    <property type="term" value="P:tRNA aminoacylation for protein translation"/>
    <property type="evidence" value="ECO:0007669"/>
    <property type="project" value="InterPro"/>
</dbReference>
<evidence type="ECO:0000313" key="5">
    <source>
        <dbReference type="EMBL" id="BBJ42842.1"/>
    </source>
</evidence>
<dbReference type="AlphaFoldDB" id="A0A499UP90"/>
<evidence type="ECO:0000256" key="3">
    <source>
        <dbReference type="ARBA" id="ARBA00022840"/>
    </source>
</evidence>
<dbReference type="GO" id="GO:0005524">
    <property type="term" value="F:ATP binding"/>
    <property type="evidence" value="ECO:0007669"/>
    <property type="project" value="UniProtKB-KW"/>
</dbReference>
<reference evidence="5 6" key="1">
    <citation type="journal article" date="2020" name="Int. J. Syst. Evol. Microbiol.">
        <title>Reclassification of Streptomyces castelarensis and Streptomyces sporoclivatus as later heterotypic synonyms of Streptomyces antimycoticus.</title>
        <authorList>
            <person name="Komaki H."/>
            <person name="Tamura T."/>
        </authorList>
    </citation>
    <scope>NUCLEOTIDE SEQUENCE [LARGE SCALE GENOMIC DNA]</scope>
    <source>
        <strain evidence="5 6">NBRC 100767</strain>
    </source>
</reference>
<organism evidence="5 6">
    <name type="scientific">Streptomyces antimycoticus</name>
    <dbReference type="NCBI Taxonomy" id="68175"/>
    <lineage>
        <taxon>Bacteria</taxon>
        <taxon>Bacillati</taxon>
        <taxon>Actinomycetota</taxon>
        <taxon>Actinomycetes</taxon>
        <taxon>Kitasatosporales</taxon>
        <taxon>Streptomycetaceae</taxon>
        <taxon>Streptomyces</taxon>
        <taxon>Streptomyces violaceusniger group</taxon>
    </lineage>
</organism>
<sequence length="59" mass="6554">MVTEPACTGARLYDTFLNQREAARPQDWPTANAIRDQANQSGLVIEDSPQGPRWSLGPR</sequence>
<evidence type="ECO:0000256" key="2">
    <source>
        <dbReference type="ARBA" id="ARBA00022741"/>
    </source>
</evidence>
<evidence type="ECO:0000256" key="1">
    <source>
        <dbReference type="ARBA" id="ARBA00022598"/>
    </source>
</evidence>
<accession>A0A499UP90</accession>
<dbReference type="GO" id="GO:0004812">
    <property type="term" value="F:aminoacyl-tRNA ligase activity"/>
    <property type="evidence" value="ECO:0007669"/>
    <property type="project" value="InterPro"/>
</dbReference>
<dbReference type="Proteomes" id="UP000463951">
    <property type="component" value="Chromosome"/>
</dbReference>
<evidence type="ECO:0000256" key="4">
    <source>
        <dbReference type="SAM" id="MobiDB-lite"/>
    </source>
</evidence>
<dbReference type="SUPFAM" id="SSF47323">
    <property type="entry name" value="Anticodon-binding domain of a subclass of class I aminoacyl-tRNA synthetases"/>
    <property type="match status" value="1"/>
</dbReference>
<name>A0A499UP90_9ACTN</name>
<keyword evidence="2" id="KW-0547">Nucleotide-binding</keyword>
<keyword evidence="1" id="KW-0436">Ligase</keyword>
<proteinExistence type="predicted"/>
<dbReference type="InterPro" id="IPR009080">
    <property type="entry name" value="tRNAsynth_Ia_anticodon-bd"/>
</dbReference>
<evidence type="ECO:0000313" key="6">
    <source>
        <dbReference type="Proteomes" id="UP000463951"/>
    </source>
</evidence>
<gene>
    <name evidence="5" type="ORF">SSPO_055600</name>
</gene>